<dbReference type="AlphaFoldDB" id="A0A0F6YKH4"/>
<dbReference type="InterPro" id="IPR002763">
    <property type="entry name" value="DUF72"/>
</dbReference>
<dbReference type="InterPro" id="IPR036520">
    <property type="entry name" value="UPF0759_sf"/>
</dbReference>
<dbReference type="RefSeq" id="WP_053234565.1">
    <property type="nucleotide sequence ID" value="NZ_CP011125.1"/>
</dbReference>
<dbReference type="KEGG" id="samy:DB32_004434"/>
<dbReference type="PANTHER" id="PTHR30348:SF4">
    <property type="entry name" value="DUF72 DOMAIN-CONTAINING PROTEIN"/>
    <property type="match status" value="1"/>
</dbReference>
<gene>
    <name evidence="1" type="ORF">DB32_004434</name>
</gene>
<dbReference type="PANTHER" id="PTHR30348">
    <property type="entry name" value="UNCHARACTERIZED PROTEIN YECE"/>
    <property type="match status" value="1"/>
</dbReference>
<evidence type="ECO:0000313" key="2">
    <source>
        <dbReference type="Proteomes" id="UP000034883"/>
    </source>
</evidence>
<dbReference type="Pfam" id="PF01904">
    <property type="entry name" value="DUF72"/>
    <property type="match status" value="1"/>
</dbReference>
<name>A0A0F6YKH4_9BACT</name>
<proteinExistence type="predicted"/>
<dbReference type="EMBL" id="CP011125">
    <property type="protein sequence ID" value="AKF07285.1"/>
    <property type="molecule type" value="Genomic_DNA"/>
</dbReference>
<dbReference type="STRING" id="927083.DB32_004434"/>
<organism evidence="1 2">
    <name type="scientific">Sandaracinus amylolyticus</name>
    <dbReference type="NCBI Taxonomy" id="927083"/>
    <lineage>
        <taxon>Bacteria</taxon>
        <taxon>Pseudomonadati</taxon>
        <taxon>Myxococcota</taxon>
        <taxon>Polyangia</taxon>
        <taxon>Polyangiales</taxon>
        <taxon>Sandaracinaceae</taxon>
        <taxon>Sandaracinus</taxon>
    </lineage>
</organism>
<protein>
    <recommendedName>
        <fullName evidence="3">DUF72 domain-containing protein</fullName>
    </recommendedName>
</protein>
<dbReference type="Proteomes" id="UP000034883">
    <property type="component" value="Chromosome"/>
</dbReference>
<dbReference type="SUPFAM" id="SSF117396">
    <property type="entry name" value="TM1631-like"/>
    <property type="match status" value="1"/>
</dbReference>
<accession>A0A0F6YKH4</accession>
<evidence type="ECO:0008006" key="3">
    <source>
        <dbReference type="Google" id="ProtNLM"/>
    </source>
</evidence>
<evidence type="ECO:0000313" key="1">
    <source>
        <dbReference type="EMBL" id="AKF07285.1"/>
    </source>
</evidence>
<reference evidence="1 2" key="1">
    <citation type="submission" date="2015-03" db="EMBL/GenBank/DDBJ databases">
        <title>Genome assembly of Sandaracinus amylolyticus DSM 53668.</title>
        <authorList>
            <person name="Sharma G."/>
            <person name="Subramanian S."/>
        </authorList>
    </citation>
    <scope>NUCLEOTIDE SEQUENCE [LARGE SCALE GENOMIC DNA]</scope>
    <source>
        <strain evidence="1 2">DSM 53668</strain>
    </source>
</reference>
<dbReference type="OrthoDB" id="9780310at2"/>
<dbReference type="Gene3D" id="3.20.20.410">
    <property type="entry name" value="Protein of unknown function UPF0759"/>
    <property type="match status" value="1"/>
</dbReference>
<keyword evidence="2" id="KW-1185">Reference proteome</keyword>
<sequence length="273" mass="31585">MRRRELRVGTSGWVYKDWNGVFYPEGLPARDRLAHYASHFDMVEINATHYRLASERAAAAWQATVPEGFVFVAKGSQFITHRLKLKNCEGALERFFAPLAPLTAMQVVLWQLPAAAPRDLERVDRFLALLPREHAGHRLRHVFEPRDPWWWSDEVRALLSKHHVAFCCVSHPALPADVVETSDLVYLRFHGLGEKPYLYDYRDDELAPWVERLAPQLDRRDVYVAFNNDWHGHAITNARRFLELMHEARAPARALTRTTKAAARTTRQRSRGS</sequence>